<dbReference type="PANTHER" id="PTHR43024">
    <property type="entry name" value="UDP-N-ACETYLMURAMOYL-TRIPEPTIDE--D-ALANYL-D-ALANINE LIGASE"/>
    <property type="match status" value="1"/>
</dbReference>
<dbReference type="PANTHER" id="PTHR43024:SF1">
    <property type="entry name" value="UDP-N-ACETYLMURAMOYL-TRIPEPTIDE--D-ALANYL-D-ALANINE LIGASE"/>
    <property type="match status" value="1"/>
</dbReference>
<keyword evidence="2 10" id="KW-0436">Ligase</keyword>
<sequence length="429" mass="48321">MNITQIYNCFLECKSVTTDTRKITKNSMFFSLKGENFNGNTFAFEAIEQGSKYAIVDEKKYAINDNIILVDDVLKTLQELATYHRTQLGIPIIALTGSNGKTTTKELINAVLSQQYNTTATLGNLNNHIGVPLTLLSMNNQTEIGIVEMGANHPKEIAFLSSIALPDYGLITNFGKAHLEGFGSIEGVVKAKSELYDHLKQHNKTIFVNEDDVKQVNQIESYTNTIKFGTTSDILKIEFIGAQPNVEVKLKDIRIASNLTGKYNFSNIAYAIAIGTYFKIENKNIKKAIENYFPKNNRSQVINVGSNEIILDAYNANPTSMMAALENFLQYKRDNKVLFLGDMFELGSNAHNEHQNIVNFIEDNFNANTYLIGENFYSTQLKNTDGFIKKFRNFNDLAIHFDTLTFKDKLMLIKGSRGMALERILDLIK</sequence>
<comment type="subcellular location">
    <subcellularLocation>
        <location evidence="10 11">Cytoplasm</location>
    </subcellularLocation>
</comment>
<evidence type="ECO:0000256" key="11">
    <source>
        <dbReference type="RuleBase" id="RU004136"/>
    </source>
</evidence>
<keyword evidence="7 10" id="KW-0573">Peptidoglycan synthesis</keyword>
<dbReference type="Gene3D" id="3.90.190.20">
    <property type="entry name" value="Mur ligase, C-terminal domain"/>
    <property type="match status" value="1"/>
</dbReference>
<evidence type="ECO:0000256" key="10">
    <source>
        <dbReference type="HAMAP-Rule" id="MF_02019"/>
    </source>
</evidence>
<dbReference type="Pfam" id="PF02875">
    <property type="entry name" value="Mur_ligase_C"/>
    <property type="match status" value="1"/>
</dbReference>
<dbReference type="SUPFAM" id="SSF53244">
    <property type="entry name" value="MurD-like peptide ligases, peptide-binding domain"/>
    <property type="match status" value="1"/>
</dbReference>
<dbReference type="Pfam" id="PF01225">
    <property type="entry name" value="Mur_ligase"/>
    <property type="match status" value="1"/>
</dbReference>
<evidence type="ECO:0000256" key="6">
    <source>
        <dbReference type="ARBA" id="ARBA00022960"/>
    </source>
</evidence>
<keyword evidence="1 10" id="KW-0963">Cytoplasm</keyword>
<evidence type="ECO:0000313" key="16">
    <source>
        <dbReference type="Proteomes" id="UP001500736"/>
    </source>
</evidence>
<dbReference type="Gene3D" id="3.40.1390.10">
    <property type="entry name" value="MurE/MurF, N-terminal domain"/>
    <property type="match status" value="1"/>
</dbReference>
<dbReference type="HAMAP" id="MF_02019">
    <property type="entry name" value="MurF"/>
    <property type="match status" value="1"/>
</dbReference>
<protein>
    <recommendedName>
        <fullName evidence="10 11">UDP-N-acetylmuramoyl-tripeptide--D-alanyl-D-alanine ligase</fullName>
        <ecNumber evidence="10 11">6.3.2.10</ecNumber>
    </recommendedName>
    <alternativeName>
        <fullName evidence="10">D-alanyl-D-alanine-adding enzyme</fullName>
    </alternativeName>
</protein>
<keyword evidence="5 10" id="KW-0067">ATP-binding</keyword>
<evidence type="ECO:0000313" key="15">
    <source>
        <dbReference type="EMBL" id="GAA0747088.1"/>
    </source>
</evidence>
<dbReference type="InterPro" id="IPR013221">
    <property type="entry name" value="Mur_ligase_cen"/>
</dbReference>
<feature type="domain" description="Mur ligase C-terminal" evidence="13">
    <location>
        <begin position="298"/>
        <end position="376"/>
    </location>
</feature>
<feature type="domain" description="Mur ligase central" evidence="14">
    <location>
        <begin position="96"/>
        <end position="274"/>
    </location>
</feature>
<evidence type="ECO:0000256" key="8">
    <source>
        <dbReference type="ARBA" id="ARBA00023306"/>
    </source>
</evidence>
<keyword evidence="8 10" id="KW-0131">Cell cycle</keyword>
<keyword evidence="4 10" id="KW-0547">Nucleotide-binding</keyword>
<feature type="domain" description="Mur ligase N-terminal catalytic" evidence="12">
    <location>
        <begin position="14"/>
        <end position="83"/>
    </location>
</feature>
<dbReference type="Proteomes" id="UP001500736">
    <property type="component" value="Unassembled WGS sequence"/>
</dbReference>
<evidence type="ECO:0000259" key="14">
    <source>
        <dbReference type="Pfam" id="PF08245"/>
    </source>
</evidence>
<evidence type="ECO:0000256" key="7">
    <source>
        <dbReference type="ARBA" id="ARBA00022984"/>
    </source>
</evidence>
<dbReference type="InterPro" id="IPR000713">
    <property type="entry name" value="Mur_ligase_N"/>
</dbReference>
<comment type="pathway">
    <text evidence="10 11">Cell wall biogenesis; peptidoglycan biosynthesis.</text>
</comment>
<evidence type="ECO:0000259" key="12">
    <source>
        <dbReference type="Pfam" id="PF01225"/>
    </source>
</evidence>
<dbReference type="InterPro" id="IPR035911">
    <property type="entry name" value="MurE/MurF_N"/>
</dbReference>
<dbReference type="GO" id="GO:0016874">
    <property type="term" value="F:ligase activity"/>
    <property type="evidence" value="ECO:0007669"/>
    <property type="project" value="UniProtKB-KW"/>
</dbReference>
<dbReference type="EC" id="6.3.2.10" evidence="10 11"/>
<comment type="function">
    <text evidence="10 11">Involved in cell wall formation. Catalyzes the final step in the synthesis of UDP-N-acetylmuramoyl-pentapeptide, the precursor of murein.</text>
</comment>
<keyword evidence="9 10" id="KW-0961">Cell wall biogenesis/degradation</keyword>
<reference evidence="15 16" key="1">
    <citation type="journal article" date="2019" name="Int. J. Syst. Evol. Microbiol.">
        <title>The Global Catalogue of Microorganisms (GCM) 10K type strain sequencing project: providing services to taxonomists for standard genome sequencing and annotation.</title>
        <authorList>
            <consortium name="The Broad Institute Genomics Platform"/>
            <consortium name="The Broad Institute Genome Sequencing Center for Infectious Disease"/>
            <person name="Wu L."/>
            <person name="Ma J."/>
        </authorList>
    </citation>
    <scope>NUCLEOTIDE SEQUENCE [LARGE SCALE GENOMIC DNA]</scope>
    <source>
        <strain evidence="15 16">JCM 15976</strain>
    </source>
</reference>
<dbReference type="SUPFAM" id="SSF63418">
    <property type="entry name" value="MurE/MurF N-terminal domain"/>
    <property type="match status" value="1"/>
</dbReference>
<evidence type="ECO:0000256" key="3">
    <source>
        <dbReference type="ARBA" id="ARBA00022618"/>
    </source>
</evidence>
<dbReference type="NCBIfam" id="TIGR01143">
    <property type="entry name" value="murF"/>
    <property type="match status" value="1"/>
</dbReference>
<gene>
    <name evidence="10" type="primary">murF</name>
    <name evidence="15" type="ORF">GCM10009431_24060</name>
</gene>
<organism evidence="15 16">
    <name type="scientific">Gaetbulibacter jejuensis</name>
    <dbReference type="NCBI Taxonomy" id="584607"/>
    <lineage>
        <taxon>Bacteria</taxon>
        <taxon>Pseudomonadati</taxon>
        <taxon>Bacteroidota</taxon>
        <taxon>Flavobacteriia</taxon>
        <taxon>Flavobacteriales</taxon>
        <taxon>Flavobacteriaceae</taxon>
        <taxon>Gaetbulibacter</taxon>
    </lineage>
</organism>
<dbReference type="InterPro" id="IPR004101">
    <property type="entry name" value="Mur_ligase_C"/>
</dbReference>
<comment type="catalytic activity">
    <reaction evidence="10 11">
        <text>D-alanyl-D-alanine + UDP-N-acetyl-alpha-D-muramoyl-L-alanyl-gamma-D-glutamyl-meso-2,6-diaminopimelate + ATP = UDP-N-acetyl-alpha-D-muramoyl-L-alanyl-gamma-D-glutamyl-meso-2,6-diaminopimeloyl-D-alanyl-D-alanine + ADP + phosphate + H(+)</text>
        <dbReference type="Rhea" id="RHEA:28374"/>
        <dbReference type="ChEBI" id="CHEBI:15378"/>
        <dbReference type="ChEBI" id="CHEBI:30616"/>
        <dbReference type="ChEBI" id="CHEBI:43474"/>
        <dbReference type="ChEBI" id="CHEBI:57822"/>
        <dbReference type="ChEBI" id="CHEBI:61386"/>
        <dbReference type="ChEBI" id="CHEBI:83905"/>
        <dbReference type="ChEBI" id="CHEBI:456216"/>
        <dbReference type="EC" id="6.3.2.10"/>
    </reaction>
</comment>
<dbReference type="InterPro" id="IPR005863">
    <property type="entry name" value="UDP-N-AcMur_synth"/>
</dbReference>
<evidence type="ECO:0000256" key="9">
    <source>
        <dbReference type="ARBA" id="ARBA00023316"/>
    </source>
</evidence>
<comment type="similarity">
    <text evidence="10">Belongs to the MurCDEF family. MurF subfamily.</text>
</comment>
<dbReference type="InterPro" id="IPR036615">
    <property type="entry name" value="Mur_ligase_C_dom_sf"/>
</dbReference>
<keyword evidence="6 10" id="KW-0133">Cell shape</keyword>
<dbReference type="RefSeq" id="WP_343798592.1">
    <property type="nucleotide sequence ID" value="NZ_BAAAGF010000004.1"/>
</dbReference>
<dbReference type="InterPro" id="IPR051046">
    <property type="entry name" value="MurCDEF_CellWall_CoF430Synth"/>
</dbReference>
<evidence type="ECO:0000256" key="1">
    <source>
        <dbReference type="ARBA" id="ARBA00022490"/>
    </source>
</evidence>
<evidence type="ECO:0000256" key="5">
    <source>
        <dbReference type="ARBA" id="ARBA00022840"/>
    </source>
</evidence>
<comment type="caution">
    <text evidence="15">The sequence shown here is derived from an EMBL/GenBank/DDBJ whole genome shotgun (WGS) entry which is preliminary data.</text>
</comment>
<name>A0ABN1JUW0_9FLAO</name>
<evidence type="ECO:0000256" key="4">
    <source>
        <dbReference type="ARBA" id="ARBA00022741"/>
    </source>
</evidence>
<dbReference type="Gene3D" id="3.40.1190.10">
    <property type="entry name" value="Mur-like, catalytic domain"/>
    <property type="match status" value="1"/>
</dbReference>
<dbReference type="InterPro" id="IPR036565">
    <property type="entry name" value="Mur-like_cat_sf"/>
</dbReference>
<dbReference type="EMBL" id="BAAAGF010000004">
    <property type="protein sequence ID" value="GAA0747088.1"/>
    <property type="molecule type" value="Genomic_DNA"/>
</dbReference>
<keyword evidence="3 10" id="KW-0132">Cell division</keyword>
<accession>A0ABN1JUW0</accession>
<proteinExistence type="inferred from homology"/>
<keyword evidence="16" id="KW-1185">Reference proteome</keyword>
<dbReference type="SUPFAM" id="SSF53623">
    <property type="entry name" value="MurD-like peptide ligases, catalytic domain"/>
    <property type="match status" value="1"/>
</dbReference>
<evidence type="ECO:0000259" key="13">
    <source>
        <dbReference type="Pfam" id="PF02875"/>
    </source>
</evidence>
<dbReference type="Pfam" id="PF08245">
    <property type="entry name" value="Mur_ligase_M"/>
    <property type="match status" value="1"/>
</dbReference>
<feature type="binding site" evidence="10">
    <location>
        <begin position="97"/>
        <end position="103"/>
    </location>
    <ligand>
        <name>ATP</name>
        <dbReference type="ChEBI" id="CHEBI:30616"/>
    </ligand>
</feature>
<evidence type="ECO:0000256" key="2">
    <source>
        <dbReference type="ARBA" id="ARBA00022598"/>
    </source>
</evidence>